<proteinExistence type="predicted"/>
<sequence length="170" mass="19672">MTTFTNKELIKEIKERISSLEVRDDIERRAYEIALVSLEVEPDEREAYELFMEKRFGDLVDRRRVKNGDNEYMAWDMTLGWIVWQQRAGIHFFNNDTARGEIMEPYSLTLDEACQFLKISRPTATNWIRTGRLQATRKDPTKPKISLPHNTASLHCGASVSAAYCPGERG</sequence>
<dbReference type="EMBL" id="UFZL01000003">
    <property type="protein sequence ID" value="STE76536.1"/>
    <property type="molecule type" value="Genomic_DNA"/>
</dbReference>
<accession>A0A376K2V9</accession>
<evidence type="ECO:0000259" key="1">
    <source>
        <dbReference type="Pfam" id="PF12728"/>
    </source>
</evidence>
<protein>
    <submittedName>
        <fullName evidence="2">CPS-53 (KpLE1) prophage protein</fullName>
    </submittedName>
</protein>
<dbReference type="Pfam" id="PF12728">
    <property type="entry name" value="HTH_17"/>
    <property type="match status" value="1"/>
</dbReference>
<dbReference type="AlphaFoldDB" id="A0A376K2V9"/>
<reference evidence="2 3" key="1">
    <citation type="submission" date="2018-06" db="EMBL/GenBank/DDBJ databases">
        <authorList>
            <consortium name="Pathogen Informatics"/>
            <person name="Doyle S."/>
        </authorList>
    </citation>
    <scope>NUCLEOTIDE SEQUENCE [LARGE SCALE GENOMIC DNA]</scope>
    <source>
        <strain evidence="2 3">NCTC10764</strain>
    </source>
</reference>
<dbReference type="InterPro" id="IPR041657">
    <property type="entry name" value="HTH_17"/>
</dbReference>
<dbReference type="Proteomes" id="UP000255201">
    <property type="component" value="Unassembled WGS sequence"/>
</dbReference>
<organism evidence="2 3">
    <name type="scientific">Escherichia coli</name>
    <dbReference type="NCBI Taxonomy" id="562"/>
    <lineage>
        <taxon>Bacteria</taxon>
        <taxon>Pseudomonadati</taxon>
        <taxon>Pseudomonadota</taxon>
        <taxon>Gammaproteobacteria</taxon>
        <taxon>Enterobacterales</taxon>
        <taxon>Enterobacteriaceae</taxon>
        <taxon>Escherichia</taxon>
    </lineage>
</organism>
<feature type="domain" description="Helix-turn-helix" evidence="1">
    <location>
        <begin position="108"/>
        <end position="137"/>
    </location>
</feature>
<evidence type="ECO:0000313" key="2">
    <source>
        <dbReference type="EMBL" id="STE76536.1"/>
    </source>
</evidence>
<evidence type="ECO:0000313" key="3">
    <source>
        <dbReference type="Proteomes" id="UP000255201"/>
    </source>
</evidence>
<gene>
    <name evidence="2" type="primary">yfdT</name>
    <name evidence="2" type="ORF">NCTC10764_05162</name>
</gene>
<name>A0A376K2V9_ECOLX</name>